<dbReference type="EMBL" id="JAQOUE010000001">
    <property type="protein sequence ID" value="MDT7043393.1"/>
    <property type="molecule type" value="Genomic_DNA"/>
</dbReference>
<comment type="caution">
    <text evidence="2">The sequence shown here is derived from an EMBL/GenBank/DDBJ whole genome shotgun (WGS) entry which is preliminary data.</text>
</comment>
<dbReference type="Gene3D" id="3.30.2310.20">
    <property type="entry name" value="RelE-like"/>
    <property type="match status" value="1"/>
</dbReference>
<dbReference type="InterPro" id="IPR007712">
    <property type="entry name" value="RelE/ParE_toxin"/>
</dbReference>
<name>A0ABU3KAQ3_9BACT</name>
<organism evidence="2 3">
    <name type="scientific">Candidatus Nitronereus thalassa</name>
    <dbReference type="NCBI Taxonomy" id="3020898"/>
    <lineage>
        <taxon>Bacteria</taxon>
        <taxon>Pseudomonadati</taxon>
        <taxon>Nitrospirota</taxon>
        <taxon>Nitrospiria</taxon>
        <taxon>Nitrospirales</taxon>
        <taxon>Nitrospiraceae</taxon>
        <taxon>Candidatus Nitronereus</taxon>
    </lineage>
</organism>
<accession>A0ABU3KAQ3</accession>
<dbReference type="RefSeq" id="WP_313833960.1">
    <property type="nucleotide sequence ID" value="NZ_JAQOUE010000001.1"/>
</dbReference>
<reference evidence="2 3" key="1">
    <citation type="journal article" date="2023" name="ISME J.">
        <title>Cultivation and genomic characterization of novel and ubiquitous marine nitrite-oxidizing bacteria from the Nitrospirales.</title>
        <authorList>
            <person name="Mueller A.J."/>
            <person name="Daebeler A."/>
            <person name="Herbold C.W."/>
            <person name="Kirkegaard R.H."/>
            <person name="Daims H."/>
        </authorList>
    </citation>
    <scope>NUCLEOTIDE SEQUENCE [LARGE SCALE GENOMIC DNA]</scope>
    <source>
        <strain evidence="2 3">EB</strain>
    </source>
</reference>
<dbReference type="InterPro" id="IPR035093">
    <property type="entry name" value="RelE/ParE_toxin_dom_sf"/>
</dbReference>
<dbReference type="Proteomes" id="UP001250932">
    <property type="component" value="Unassembled WGS sequence"/>
</dbReference>
<evidence type="ECO:0000313" key="3">
    <source>
        <dbReference type="Proteomes" id="UP001250932"/>
    </source>
</evidence>
<evidence type="ECO:0000313" key="2">
    <source>
        <dbReference type="EMBL" id="MDT7043393.1"/>
    </source>
</evidence>
<sequence>MWIVLEKKSVLKIIDRLPADVVLKYEAWKRIVELEGPAGLRQIKGFHDEALKGDWKGFRSSRLGRKWRVIYVIAKEQFEVFVVEVNPHDY</sequence>
<dbReference type="NCBIfam" id="TIGR02385">
    <property type="entry name" value="RelE_StbE"/>
    <property type="match status" value="1"/>
</dbReference>
<evidence type="ECO:0000256" key="1">
    <source>
        <dbReference type="ARBA" id="ARBA00022649"/>
    </source>
</evidence>
<protein>
    <submittedName>
        <fullName evidence="2">Type II toxin-antitoxin system mRNA interferase toxin, RelE/StbE family</fullName>
    </submittedName>
</protein>
<proteinExistence type="predicted"/>
<dbReference type="SUPFAM" id="SSF143011">
    <property type="entry name" value="RelE-like"/>
    <property type="match status" value="1"/>
</dbReference>
<keyword evidence="1" id="KW-1277">Toxin-antitoxin system</keyword>
<gene>
    <name evidence="2" type="ORF">PPG34_13615</name>
</gene>
<keyword evidence="3" id="KW-1185">Reference proteome</keyword>